<dbReference type="RefSeq" id="XP_046008567.1">
    <property type="nucleotide sequence ID" value="XM_046162713.1"/>
</dbReference>
<proteinExistence type="predicted"/>
<organism evidence="2 3">
    <name type="scientific">Microdochium trichocladiopsis</name>
    <dbReference type="NCBI Taxonomy" id="1682393"/>
    <lineage>
        <taxon>Eukaryota</taxon>
        <taxon>Fungi</taxon>
        <taxon>Dikarya</taxon>
        <taxon>Ascomycota</taxon>
        <taxon>Pezizomycotina</taxon>
        <taxon>Sordariomycetes</taxon>
        <taxon>Xylariomycetidae</taxon>
        <taxon>Xylariales</taxon>
        <taxon>Microdochiaceae</taxon>
        <taxon>Microdochium</taxon>
    </lineage>
</organism>
<dbReference type="GeneID" id="70192259"/>
<dbReference type="AlphaFoldDB" id="A0A9P8XXE9"/>
<protein>
    <submittedName>
        <fullName evidence="2">Uncharacterized protein</fullName>
    </submittedName>
</protein>
<name>A0A9P8XXE9_9PEZI</name>
<reference evidence="2" key="1">
    <citation type="journal article" date="2021" name="Nat. Commun.">
        <title>Genetic determinants of endophytism in the Arabidopsis root mycobiome.</title>
        <authorList>
            <person name="Mesny F."/>
            <person name="Miyauchi S."/>
            <person name="Thiergart T."/>
            <person name="Pickel B."/>
            <person name="Atanasova L."/>
            <person name="Karlsson M."/>
            <person name="Huettel B."/>
            <person name="Barry K.W."/>
            <person name="Haridas S."/>
            <person name="Chen C."/>
            <person name="Bauer D."/>
            <person name="Andreopoulos W."/>
            <person name="Pangilinan J."/>
            <person name="LaButti K."/>
            <person name="Riley R."/>
            <person name="Lipzen A."/>
            <person name="Clum A."/>
            <person name="Drula E."/>
            <person name="Henrissat B."/>
            <person name="Kohler A."/>
            <person name="Grigoriev I.V."/>
            <person name="Martin F.M."/>
            <person name="Hacquard S."/>
        </authorList>
    </citation>
    <scope>NUCLEOTIDE SEQUENCE</scope>
    <source>
        <strain evidence="2">MPI-CAGE-CH-0230</strain>
    </source>
</reference>
<feature type="region of interest" description="Disordered" evidence="1">
    <location>
        <begin position="116"/>
        <end position="136"/>
    </location>
</feature>
<comment type="caution">
    <text evidence="2">The sequence shown here is derived from an EMBL/GenBank/DDBJ whole genome shotgun (WGS) entry which is preliminary data.</text>
</comment>
<evidence type="ECO:0000313" key="3">
    <source>
        <dbReference type="Proteomes" id="UP000756346"/>
    </source>
</evidence>
<feature type="compositionally biased region" description="Basic residues" evidence="1">
    <location>
        <begin position="125"/>
        <end position="136"/>
    </location>
</feature>
<dbReference type="Proteomes" id="UP000756346">
    <property type="component" value="Unassembled WGS sequence"/>
</dbReference>
<gene>
    <name evidence="2" type="ORF">B0I36DRAFT_434550</name>
</gene>
<evidence type="ECO:0000313" key="2">
    <source>
        <dbReference type="EMBL" id="KAH7025019.1"/>
    </source>
</evidence>
<accession>A0A9P8XXE9</accession>
<evidence type="ECO:0000256" key="1">
    <source>
        <dbReference type="SAM" id="MobiDB-lite"/>
    </source>
</evidence>
<sequence>MSELLLSHRHDELRIPPSVTLSACTMSYDDNSDSLSLDQPGQWEVEAEELCQVLGIGPPEYLLGSDQRGTHTAWGYAVRLEATYLAPRYWYTWENRHNAKEATAEELVRNIYKNYYNSQPEPPRKRAKKKGSHSRK</sequence>
<dbReference type="OrthoDB" id="4756494at2759"/>
<dbReference type="EMBL" id="JAGTJQ010000009">
    <property type="protein sequence ID" value="KAH7025019.1"/>
    <property type="molecule type" value="Genomic_DNA"/>
</dbReference>
<keyword evidence="3" id="KW-1185">Reference proteome</keyword>